<reference evidence="3" key="1">
    <citation type="submission" date="2022-06" db="EMBL/GenBank/DDBJ databases">
        <title>Physiological and biochemical characterization and genomic elucidation of a strain of the genus Ensifer adhaerens M8 that combines arsenic oxidation and chromium reduction.</title>
        <authorList>
            <person name="Li X."/>
            <person name="Yu c."/>
        </authorList>
    </citation>
    <scope>NUCLEOTIDE SEQUENCE</scope>
    <source>
        <strain evidence="3">M8</strain>
        <plasmid evidence="3">pD</plasmid>
    </source>
</reference>
<feature type="transmembrane region" description="Helical" evidence="1">
    <location>
        <begin position="38"/>
        <end position="61"/>
    </location>
</feature>
<evidence type="ECO:0000256" key="1">
    <source>
        <dbReference type="SAM" id="Phobius"/>
    </source>
</evidence>
<keyword evidence="3" id="KW-0614">Plasmid</keyword>
<keyword evidence="1" id="KW-0472">Membrane</keyword>
<dbReference type="AlphaFoldDB" id="A0A9Q8YG51"/>
<keyword evidence="1" id="KW-1133">Transmembrane helix</keyword>
<dbReference type="Pfam" id="PF09335">
    <property type="entry name" value="VTT_dom"/>
    <property type="match status" value="1"/>
</dbReference>
<evidence type="ECO:0000259" key="2">
    <source>
        <dbReference type="Pfam" id="PF09335"/>
    </source>
</evidence>
<dbReference type="Proteomes" id="UP001055460">
    <property type="component" value="Plasmid pD"/>
</dbReference>
<dbReference type="PANTHER" id="PTHR42709:SF4">
    <property type="entry name" value="INNER MEMBRANE PROTEIN YQAA"/>
    <property type="match status" value="1"/>
</dbReference>
<dbReference type="InterPro" id="IPR032816">
    <property type="entry name" value="VTT_dom"/>
</dbReference>
<evidence type="ECO:0000313" key="3">
    <source>
        <dbReference type="EMBL" id="USJ28650.1"/>
    </source>
</evidence>
<evidence type="ECO:0000313" key="4">
    <source>
        <dbReference type="Proteomes" id="UP001055460"/>
    </source>
</evidence>
<feature type="transmembrane region" description="Helical" evidence="1">
    <location>
        <begin position="96"/>
        <end position="115"/>
    </location>
</feature>
<keyword evidence="1" id="KW-0812">Transmembrane</keyword>
<dbReference type="EMBL" id="CP098811">
    <property type="protein sequence ID" value="USJ28650.1"/>
    <property type="molecule type" value="Genomic_DNA"/>
</dbReference>
<dbReference type="RefSeq" id="WP_252161706.1">
    <property type="nucleotide sequence ID" value="NZ_CP098811.1"/>
</dbReference>
<feature type="domain" description="VTT" evidence="2">
    <location>
        <begin position="32"/>
        <end position="139"/>
    </location>
</feature>
<geneLocation type="plasmid" evidence="3 4">
    <name>pD</name>
</geneLocation>
<gene>
    <name evidence="3" type="ORF">NE863_35940</name>
</gene>
<dbReference type="PANTHER" id="PTHR42709">
    <property type="entry name" value="ALKALINE PHOSPHATASE LIKE PROTEIN"/>
    <property type="match status" value="1"/>
</dbReference>
<protein>
    <submittedName>
        <fullName evidence="3">DedA family protein</fullName>
    </submittedName>
</protein>
<sequence length="150" mass="16258">MTSLTAYLGLFLAAFGAATVLPFQSEPVLIGLLVSGKFSTTWLVVVASVGNVLGAALNAVLGRFIDRFHDRSWFPVKASALDRAVGWYRRYGRWSLLLSWMPIFGDALTVIAGVLREPWWSFLLLVGIGKTARYIVLAAATLGARTAIGI</sequence>
<organism evidence="3 4">
    <name type="scientific">Ensifer adhaerens</name>
    <name type="common">Sinorhizobium morelense</name>
    <dbReference type="NCBI Taxonomy" id="106592"/>
    <lineage>
        <taxon>Bacteria</taxon>
        <taxon>Pseudomonadati</taxon>
        <taxon>Pseudomonadota</taxon>
        <taxon>Alphaproteobacteria</taxon>
        <taxon>Hyphomicrobiales</taxon>
        <taxon>Rhizobiaceae</taxon>
        <taxon>Sinorhizobium/Ensifer group</taxon>
        <taxon>Ensifer</taxon>
    </lineage>
</organism>
<accession>A0A9Q8YG51</accession>
<feature type="transmembrane region" description="Helical" evidence="1">
    <location>
        <begin position="121"/>
        <end position="144"/>
    </location>
</feature>
<proteinExistence type="predicted"/>
<dbReference type="InterPro" id="IPR051311">
    <property type="entry name" value="DedA_domain"/>
</dbReference>
<name>A0A9Q8YG51_ENSAD</name>